<dbReference type="InterPro" id="IPR029493">
    <property type="entry name" value="RecD2-like_HHH"/>
</dbReference>
<sequence length="736" mass="82278">MLCRYERTIFKSDKGFCIFAYSTSDESVPKEARNRSYCHDDKIHFTAIGYHLIATDAVEVELDGAWENSKHGLQLSVSMCKEVVPRDQAGILAYLSSGIIKGIGPETAKAIVARFGDKTMEVLEKEPDKLLSVKGIAQKKLKAIIKSYGETKALSDLMIYLAPFGVSMKKVAMIREEFGDNSLRIVKTDPFQLCKIKGFGFMTVDSVARKTKVSLKHPLRYSGAINYVLDEARVSGHLFLSVDETVGQCYELLNMGCDDEVVSEEEIRQAISNERVESRIYVEGSRVYLSYERMCEVKSAKRIVSMILQEGFTKIDDLDSKIDNAERTLHQRLAPSQRNAVKLCLSHPISIMTGGPGSGKTTTLRFILDIYKAAFPANEVLLAAPTGRASRRMAEQTGMYASTLHSALGLVTDEDSPLNDKELLSADLVVVDEFSMVDMRLAYILLDRIKSGAQLIIVGDADQLPSVGAGNVLREMIRSEKVPTAVLETVFRQASNSRIITNAYAINHNDTHLQFGDDFQFLEVQNSEEAAQLVIKNYLQEVSLHGIEDVQILSPLRKRGAVAANALNETIRDLVNPPNNLKKEVKCGSRVFRVGDRIMQTANRINVSNGDVGVITDMKKEDDETITCVRLLDGRTLQYTQEMLEDLEFSYCTTIHKSQGQEYPVIIVPLLKEHYIMLRRNLLYTAVTRAKSKVILIGQKQAVFVAIHKCDVGQRNTVLADRIVAYYNRELSRRVA</sequence>
<dbReference type="Pfam" id="PF13538">
    <property type="entry name" value="UvrD_C_2"/>
    <property type="match status" value="1"/>
</dbReference>
<dbReference type="Pfam" id="PF14490">
    <property type="entry name" value="HHH_RecD2"/>
    <property type="match status" value="1"/>
</dbReference>
<dbReference type="PANTHER" id="PTHR43788:SF6">
    <property type="entry name" value="DNA HELICASE B"/>
    <property type="match status" value="1"/>
</dbReference>
<dbReference type="GO" id="GO:0009338">
    <property type="term" value="C:exodeoxyribonuclease V complex"/>
    <property type="evidence" value="ECO:0007669"/>
    <property type="project" value="TreeGrafter"/>
</dbReference>
<name>A0A8J6M5D6_9FIRM</name>
<keyword evidence="3 7" id="KW-0347">Helicase</keyword>
<feature type="domain" description="UvrD-like helicase C-terminal" evidence="4">
    <location>
        <begin position="650"/>
        <end position="697"/>
    </location>
</feature>
<keyword evidence="8" id="KW-1185">Reference proteome</keyword>
<reference evidence="7" key="1">
    <citation type="submission" date="2020-08" db="EMBL/GenBank/DDBJ databases">
        <title>Genome public.</title>
        <authorList>
            <person name="Liu C."/>
            <person name="Sun Q."/>
        </authorList>
    </citation>
    <scope>NUCLEOTIDE SEQUENCE</scope>
    <source>
        <strain evidence="7">BX5</strain>
    </source>
</reference>
<dbReference type="AlphaFoldDB" id="A0A8J6M5D6"/>
<comment type="similarity">
    <text evidence="3">Belongs to the RecD family. RecD2 subfamily.</text>
</comment>
<evidence type="ECO:0000259" key="4">
    <source>
        <dbReference type="Pfam" id="PF13538"/>
    </source>
</evidence>
<dbReference type="EMBL" id="JACOPN010000003">
    <property type="protein sequence ID" value="MBC5716851.1"/>
    <property type="molecule type" value="Genomic_DNA"/>
</dbReference>
<protein>
    <recommendedName>
        <fullName evidence="3">ATP-dependent RecD2 DNA helicase</fullName>
        <ecNumber evidence="3">5.6.2.3</ecNumber>
    </recommendedName>
    <alternativeName>
        <fullName evidence="3">DNA 5'-3' helicase subunit RecD2</fullName>
    </alternativeName>
</protein>
<dbReference type="Pfam" id="PF13604">
    <property type="entry name" value="AAA_30"/>
    <property type="match status" value="1"/>
</dbReference>
<dbReference type="Gene3D" id="2.30.30.940">
    <property type="match status" value="1"/>
</dbReference>
<dbReference type="InterPro" id="IPR006345">
    <property type="entry name" value="RecD2"/>
</dbReference>
<comment type="function">
    <text evidence="3">DNA-dependent ATPase and ATP-dependent 5'-3' DNA helicase. Has no activity on blunt DNA or DNA with 3'-overhangs, requires at least 10 bases of 5'-ssDNA for helicase activity.</text>
</comment>
<evidence type="ECO:0000256" key="2">
    <source>
        <dbReference type="ARBA" id="ARBA00022840"/>
    </source>
</evidence>
<dbReference type="NCBIfam" id="TIGR01448">
    <property type="entry name" value="recD_rel"/>
    <property type="match status" value="1"/>
</dbReference>
<accession>A0A8J6M5D6</accession>
<comment type="catalytic activity">
    <reaction evidence="3">
        <text>ATP + H2O = ADP + phosphate + H(+)</text>
        <dbReference type="Rhea" id="RHEA:13065"/>
        <dbReference type="ChEBI" id="CHEBI:15377"/>
        <dbReference type="ChEBI" id="CHEBI:15378"/>
        <dbReference type="ChEBI" id="CHEBI:30616"/>
        <dbReference type="ChEBI" id="CHEBI:43474"/>
        <dbReference type="ChEBI" id="CHEBI:456216"/>
        <dbReference type="EC" id="5.6.2.3"/>
    </reaction>
</comment>
<dbReference type="Pfam" id="PF18335">
    <property type="entry name" value="SH3_13"/>
    <property type="match status" value="1"/>
</dbReference>
<dbReference type="Gene3D" id="3.40.50.300">
    <property type="entry name" value="P-loop containing nucleotide triphosphate hydrolases"/>
    <property type="match status" value="2"/>
</dbReference>
<dbReference type="Proteomes" id="UP000602260">
    <property type="component" value="Unassembled WGS sequence"/>
</dbReference>
<dbReference type="SUPFAM" id="SSF52540">
    <property type="entry name" value="P-loop containing nucleoside triphosphate hydrolases"/>
    <property type="match status" value="1"/>
</dbReference>
<dbReference type="CDD" id="cd17933">
    <property type="entry name" value="DEXSc_RecD-like"/>
    <property type="match status" value="1"/>
</dbReference>
<dbReference type="InterPro" id="IPR041451">
    <property type="entry name" value="RecD2_SH13"/>
</dbReference>
<dbReference type="Gene3D" id="1.10.150.20">
    <property type="entry name" value="5' to 3' exonuclease, C-terminal subdomain"/>
    <property type="match status" value="1"/>
</dbReference>
<feature type="domain" description="ATP-dependent RecD2 DNA helicase SH3" evidence="6">
    <location>
        <begin position="567"/>
        <end position="624"/>
    </location>
</feature>
<dbReference type="PANTHER" id="PTHR43788">
    <property type="entry name" value="DNA2/NAM7 HELICASE FAMILY MEMBER"/>
    <property type="match status" value="1"/>
</dbReference>
<dbReference type="GO" id="GO:0016787">
    <property type="term" value="F:hydrolase activity"/>
    <property type="evidence" value="ECO:0007669"/>
    <property type="project" value="UniProtKB-KW"/>
</dbReference>
<evidence type="ECO:0000259" key="6">
    <source>
        <dbReference type="Pfam" id="PF18335"/>
    </source>
</evidence>
<comment type="caution">
    <text evidence="3">Lacks conserved residue(s) required for the propagation of feature annotation.</text>
</comment>
<evidence type="ECO:0000256" key="3">
    <source>
        <dbReference type="HAMAP-Rule" id="MF_01488"/>
    </source>
</evidence>
<keyword evidence="1" id="KW-0547">Nucleotide-binding</keyword>
<keyword evidence="3" id="KW-0238">DNA-binding</keyword>
<dbReference type="InterPro" id="IPR010994">
    <property type="entry name" value="RuvA_2-like"/>
</dbReference>
<evidence type="ECO:0000256" key="1">
    <source>
        <dbReference type="ARBA" id="ARBA00022741"/>
    </source>
</evidence>
<evidence type="ECO:0000259" key="5">
    <source>
        <dbReference type="Pfam" id="PF14490"/>
    </source>
</evidence>
<gene>
    <name evidence="3" type="primary">recD2</name>
    <name evidence="7" type="ORF">H8S55_05885</name>
</gene>
<organism evidence="7 8">
    <name type="scientific">Flintibacter faecis</name>
    <dbReference type="NCBI Taxonomy" id="2763047"/>
    <lineage>
        <taxon>Bacteria</taxon>
        <taxon>Bacillati</taxon>
        <taxon>Bacillota</taxon>
        <taxon>Clostridia</taxon>
        <taxon>Eubacteriales</taxon>
        <taxon>Flintibacter</taxon>
    </lineage>
</organism>
<dbReference type="Pfam" id="PF14520">
    <property type="entry name" value="HHH_5"/>
    <property type="match status" value="1"/>
</dbReference>
<evidence type="ECO:0000313" key="8">
    <source>
        <dbReference type="Proteomes" id="UP000602260"/>
    </source>
</evidence>
<keyword evidence="3" id="KW-0413">Isomerase</keyword>
<dbReference type="RefSeq" id="WP_186878189.1">
    <property type="nucleotide sequence ID" value="NZ_JACOPN010000003.1"/>
</dbReference>
<dbReference type="HAMAP" id="MF_01488">
    <property type="entry name" value="RecD2"/>
    <property type="match status" value="1"/>
</dbReference>
<dbReference type="CDD" id="cd18809">
    <property type="entry name" value="SF1_C_RecD"/>
    <property type="match status" value="1"/>
</dbReference>
<dbReference type="GO" id="GO:0005524">
    <property type="term" value="F:ATP binding"/>
    <property type="evidence" value="ECO:0007669"/>
    <property type="project" value="UniProtKB-KW"/>
</dbReference>
<proteinExistence type="inferred from homology"/>
<evidence type="ECO:0000313" key="7">
    <source>
        <dbReference type="EMBL" id="MBC5716851.1"/>
    </source>
</evidence>
<comment type="caution">
    <text evidence="7">The sequence shown here is derived from an EMBL/GenBank/DDBJ whole genome shotgun (WGS) entry which is preliminary data.</text>
</comment>
<dbReference type="InterPro" id="IPR027417">
    <property type="entry name" value="P-loop_NTPase"/>
</dbReference>
<dbReference type="EC" id="5.6.2.3" evidence="3"/>
<dbReference type="SUPFAM" id="SSF47781">
    <property type="entry name" value="RuvA domain 2-like"/>
    <property type="match status" value="1"/>
</dbReference>
<feature type="domain" description="ATP-dependent RecD2 DNA helicase-like helix-hairpin-helix" evidence="5">
    <location>
        <begin position="151"/>
        <end position="239"/>
    </location>
</feature>
<dbReference type="GO" id="GO:0043139">
    <property type="term" value="F:5'-3' DNA helicase activity"/>
    <property type="evidence" value="ECO:0007669"/>
    <property type="project" value="UniProtKB-UniRule"/>
</dbReference>
<dbReference type="Gene3D" id="1.10.10.2220">
    <property type="match status" value="1"/>
</dbReference>
<dbReference type="GO" id="GO:0006310">
    <property type="term" value="P:DNA recombination"/>
    <property type="evidence" value="ECO:0007669"/>
    <property type="project" value="InterPro"/>
</dbReference>
<keyword evidence="3" id="KW-0378">Hydrolase</keyword>
<dbReference type="InterPro" id="IPR050534">
    <property type="entry name" value="Coronavir_polyprotein_1ab"/>
</dbReference>
<keyword evidence="2" id="KW-0067">ATP-binding</keyword>
<dbReference type="GO" id="GO:0017116">
    <property type="term" value="F:single-stranded DNA helicase activity"/>
    <property type="evidence" value="ECO:0007669"/>
    <property type="project" value="TreeGrafter"/>
</dbReference>
<dbReference type="GO" id="GO:0003677">
    <property type="term" value="F:DNA binding"/>
    <property type="evidence" value="ECO:0007669"/>
    <property type="project" value="UniProtKB-UniRule"/>
</dbReference>
<dbReference type="InterPro" id="IPR027785">
    <property type="entry name" value="UvrD-like_helicase_C"/>
</dbReference>